<accession>A0A8T9T2Z8</accession>
<evidence type="ECO:0000256" key="1">
    <source>
        <dbReference type="SAM" id="SignalP"/>
    </source>
</evidence>
<feature type="chain" id="PRO_5035849490" description="Lipocalin-like domain-containing protein" evidence="1">
    <location>
        <begin position="22"/>
        <end position="157"/>
    </location>
</feature>
<proteinExistence type="predicted"/>
<organism evidence="2 3">
    <name type="scientific">Hymenobacter aerilatus</name>
    <dbReference type="NCBI Taxonomy" id="2932251"/>
    <lineage>
        <taxon>Bacteria</taxon>
        <taxon>Pseudomonadati</taxon>
        <taxon>Bacteroidota</taxon>
        <taxon>Cytophagia</taxon>
        <taxon>Cytophagales</taxon>
        <taxon>Hymenobacteraceae</taxon>
        <taxon>Hymenobacter</taxon>
    </lineage>
</organism>
<dbReference type="RefSeq" id="WP_245095489.1">
    <property type="nucleotide sequence ID" value="NZ_CP095053.1"/>
</dbReference>
<reference evidence="2 3" key="1">
    <citation type="submission" date="2022-04" db="EMBL/GenBank/DDBJ databases">
        <title>Hymenobacter sp. isolated from the air.</title>
        <authorList>
            <person name="Won M."/>
            <person name="Lee C.-M."/>
            <person name="Woen H.-Y."/>
            <person name="Kwon S.-W."/>
        </authorList>
    </citation>
    <scope>NUCLEOTIDE SEQUENCE [LARGE SCALE GENOMIC DNA]</scope>
    <source>
        <strain evidence="3">5413 J-13</strain>
    </source>
</reference>
<evidence type="ECO:0000313" key="3">
    <source>
        <dbReference type="Proteomes" id="UP000829925"/>
    </source>
</evidence>
<protein>
    <recommendedName>
        <fullName evidence="4">Lipocalin-like domain-containing protein</fullName>
    </recommendedName>
</protein>
<feature type="signal peptide" evidence="1">
    <location>
        <begin position="1"/>
        <end position="21"/>
    </location>
</feature>
<name>A0A8T9T2Z8_9BACT</name>
<evidence type="ECO:0000313" key="2">
    <source>
        <dbReference type="EMBL" id="UOR06486.1"/>
    </source>
</evidence>
<evidence type="ECO:0008006" key="4">
    <source>
        <dbReference type="Google" id="ProtNLM"/>
    </source>
</evidence>
<dbReference type="EMBL" id="CP095053">
    <property type="protein sequence ID" value="UOR06486.1"/>
    <property type="molecule type" value="Genomic_DNA"/>
</dbReference>
<sequence>MPRFLSSFSFLCLLLLAAACSKDEPEPEPTLVGRWKLEHSYLRYYNTDGKLDFEGTQQLPDVPEEIVFTDTDLTLLTPTLFGYDNLSPRYGITSTPATFSYAHQDSTLTWDHHGHSETFTITELSSKTLDIQEIVYVRYLPDNIPARRIVGGRYRRQ</sequence>
<dbReference type="PROSITE" id="PS51257">
    <property type="entry name" value="PROKAR_LIPOPROTEIN"/>
    <property type="match status" value="1"/>
</dbReference>
<keyword evidence="1" id="KW-0732">Signal</keyword>
<keyword evidence="3" id="KW-1185">Reference proteome</keyword>
<dbReference type="KEGG" id="haei:MUN82_05170"/>
<dbReference type="Proteomes" id="UP000829925">
    <property type="component" value="Chromosome"/>
</dbReference>
<dbReference type="AlphaFoldDB" id="A0A8T9T2Z8"/>
<gene>
    <name evidence="2" type="ORF">MUN82_05170</name>
</gene>